<dbReference type="OrthoDB" id="10252740at2759"/>
<dbReference type="PROSITE" id="PS50821">
    <property type="entry name" value="PAZ"/>
    <property type="match status" value="1"/>
</dbReference>
<dbReference type="CDD" id="cd04657">
    <property type="entry name" value="Piwi_ago-like"/>
    <property type="match status" value="1"/>
</dbReference>
<name>A0A3M7PGN9_BRAPC</name>
<dbReference type="Pfam" id="PF02170">
    <property type="entry name" value="PAZ"/>
    <property type="match status" value="1"/>
</dbReference>
<evidence type="ECO:0000259" key="3">
    <source>
        <dbReference type="PROSITE" id="PS50821"/>
    </source>
</evidence>
<protein>
    <submittedName>
        <fullName evidence="5">Eukaryotic translation initiation factor 2C 2</fullName>
    </submittedName>
</protein>
<dbReference type="Pfam" id="PF16487">
    <property type="entry name" value="ArgoMid"/>
    <property type="match status" value="1"/>
</dbReference>
<dbReference type="Gene3D" id="3.40.50.2300">
    <property type="match status" value="1"/>
</dbReference>
<dbReference type="Pfam" id="PF08699">
    <property type="entry name" value="ArgoL1"/>
    <property type="match status" value="1"/>
</dbReference>
<dbReference type="GO" id="GO:0003723">
    <property type="term" value="F:RNA binding"/>
    <property type="evidence" value="ECO:0007669"/>
    <property type="project" value="InterPro"/>
</dbReference>
<evidence type="ECO:0000313" key="5">
    <source>
        <dbReference type="EMBL" id="RMZ98199.1"/>
    </source>
</evidence>
<keyword evidence="6" id="KW-1185">Reference proteome</keyword>
<dbReference type="Proteomes" id="UP000276133">
    <property type="component" value="Unassembled WGS sequence"/>
</dbReference>
<dbReference type="InterPro" id="IPR036085">
    <property type="entry name" value="PAZ_dom_sf"/>
</dbReference>
<reference evidence="5 6" key="1">
    <citation type="journal article" date="2018" name="Sci. Rep.">
        <title>Genomic signatures of local adaptation to the degree of environmental predictability in rotifers.</title>
        <authorList>
            <person name="Franch-Gras L."/>
            <person name="Hahn C."/>
            <person name="Garcia-Roger E.M."/>
            <person name="Carmona M.J."/>
            <person name="Serra M."/>
            <person name="Gomez A."/>
        </authorList>
    </citation>
    <scope>NUCLEOTIDE SEQUENCE [LARGE SCALE GENOMIC DNA]</scope>
    <source>
        <strain evidence="5">HYR1</strain>
    </source>
</reference>
<evidence type="ECO:0000313" key="6">
    <source>
        <dbReference type="Proteomes" id="UP000276133"/>
    </source>
</evidence>
<dbReference type="InterPro" id="IPR032473">
    <property type="entry name" value="Argonaute_Mid_dom"/>
</dbReference>
<dbReference type="InterPro" id="IPR036397">
    <property type="entry name" value="RNaseH_sf"/>
</dbReference>
<sequence>MSNQGAWSNRGRVRGQQQPQAPLTRGEKPFLLEEDFPKLGASTPTKSAWGKPAPAREPQQEVKKKVVAEIPPMPEPIQESILISKDEEEEAKPSQIINQEFPAKPAARGTEGQSIKLRTNHYGLNLKDSFTVYQYDVKVNRKSDPTKEILSKRLMRKVFAVLQSQLPSEYENKMVCNFSKNLYSLIRLPFETSESYKLKIEKSFFLITLTLINQVTVKKNFYQPLDIQILNLIVTHNFNYSCINVNRSFFKEGNDTFNLGFGLDLWKGAYSSVRPSELGLTWNVDSANAAFLLSENLITLAKNHYGFDQNSDIDKLRDAILSDKKEGVIGYRFVEAYKNREIKTKTGDFWKKFVGFGPDPVSHKFEWMQPDGTKKTVSVADYLSERYGIKLTYGNLPCVDLGRENYLPMELCRTELKNKRKLDCNETKAMISKTSVPAQNRMNYINKWIENSNINEDPVLKEYKIDVDLRMVEVDGRVLEPPDVQYETQTIASKTIGKKGQWNHENLKFYQSIKIEKWIVLNFAFKVKNNALDSFINKLIEIGEKHGIFMDKPLKIINQTEKMDDIKTRRIIKQKLDEQKDIQLIVVIFGDTANIYKMVKTQAELISGIVTQGVKDKNVNKTNDQTISNILLKINCKVGGKNFVLSRENRHFGKYIQKLYDGPLMIFGADVTHPAPAPGQHSESIAAVVGSLDKECCYYAARLYAQISKKGRSYEMIHNMDEMFFDLLNAFAKQNGNRYPKRIVFYRDGVSEGQFSLVLRHEMNKMREACIKINPNYKPGITFVVVQKRHNTRFFPIKPQDQTGNSGNVPPGTVVDKHIVTKNMFDFFLCSHSGIQGTSRPCRYFLLHDDNQFSMNQLQILSHYLCHVYARCPRSVSYPAPAYYSHLAAFRGRDYIRPTLKAPQVGIVSEKIEINQNIKDRMFFV</sequence>
<dbReference type="InterPro" id="IPR014811">
    <property type="entry name" value="ArgoL1"/>
</dbReference>
<dbReference type="EMBL" id="REGN01010919">
    <property type="protein sequence ID" value="RMZ98199.1"/>
    <property type="molecule type" value="Genomic_DNA"/>
</dbReference>
<feature type="region of interest" description="Disordered" evidence="2">
    <location>
        <begin position="1"/>
        <end position="64"/>
    </location>
</feature>
<dbReference type="STRING" id="10195.A0A3M7PGN9"/>
<dbReference type="AlphaFoldDB" id="A0A3M7PGN9"/>
<accession>A0A3M7PGN9</accession>
<dbReference type="Gene3D" id="3.30.420.10">
    <property type="entry name" value="Ribonuclease H-like superfamily/Ribonuclease H"/>
    <property type="match status" value="1"/>
</dbReference>
<dbReference type="Gene3D" id="2.170.260.10">
    <property type="entry name" value="paz domain"/>
    <property type="match status" value="1"/>
</dbReference>
<dbReference type="InterPro" id="IPR003165">
    <property type="entry name" value="Piwi"/>
</dbReference>
<feature type="domain" description="PAZ" evidence="3">
    <location>
        <begin position="296"/>
        <end position="416"/>
    </location>
</feature>
<dbReference type="SMART" id="SM00950">
    <property type="entry name" value="Piwi"/>
    <property type="match status" value="1"/>
</dbReference>
<feature type="domain" description="Piwi" evidence="4">
    <location>
        <begin position="583"/>
        <end position="897"/>
    </location>
</feature>
<dbReference type="InterPro" id="IPR012337">
    <property type="entry name" value="RNaseH-like_sf"/>
</dbReference>
<organism evidence="5 6">
    <name type="scientific">Brachionus plicatilis</name>
    <name type="common">Marine rotifer</name>
    <name type="synonym">Brachionus muelleri</name>
    <dbReference type="NCBI Taxonomy" id="10195"/>
    <lineage>
        <taxon>Eukaryota</taxon>
        <taxon>Metazoa</taxon>
        <taxon>Spiralia</taxon>
        <taxon>Gnathifera</taxon>
        <taxon>Rotifera</taxon>
        <taxon>Eurotatoria</taxon>
        <taxon>Monogononta</taxon>
        <taxon>Pseudotrocha</taxon>
        <taxon>Ploima</taxon>
        <taxon>Brachionidae</taxon>
        <taxon>Brachionus</taxon>
    </lineage>
</organism>
<comment type="similarity">
    <text evidence="1">Belongs to the argonaute family.</text>
</comment>
<dbReference type="SUPFAM" id="SSF101690">
    <property type="entry name" value="PAZ domain"/>
    <property type="match status" value="1"/>
</dbReference>
<feature type="compositionally biased region" description="Basic and acidic residues" evidence="2">
    <location>
        <begin position="25"/>
        <end position="37"/>
    </location>
</feature>
<keyword evidence="5" id="KW-0648">Protein biosynthesis</keyword>
<evidence type="ECO:0000256" key="2">
    <source>
        <dbReference type="SAM" id="MobiDB-lite"/>
    </source>
</evidence>
<dbReference type="InterPro" id="IPR045246">
    <property type="entry name" value="Piwi_ago-like"/>
</dbReference>
<dbReference type="SMART" id="SM00949">
    <property type="entry name" value="PAZ"/>
    <property type="match status" value="1"/>
</dbReference>
<dbReference type="InterPro" id="IPR032472">
    <property type="entry name" value="ArgoL2"/>
</dbReference>
<dbReference type="InterPro" id="IPR032474">
    <property type="entry name" value="Argonaute_N"/>
</dbReference>
<comment type="caution">
    <text evidence="5">The sequence shown here is derived from an EMBL/GenBank/DDBJ whole genome shotgun (WGS) entry which is preliminary data.</text>
</comment>
<dbReference type="SUPFAM" id="SSF53098">
    <property type="entry name" value="Ribonuclease H-like"/>
    <property type="match status" value="1"/>
</dbReference>
<dbReference type="PROSITE" id="PS50822">
    <property type="entry name" value="PIWI"/>
    <property type="match status" value="1"/>
</dbReference>
<dbReference type="InterPro" id="IPR003100">
    <property type="entry name" value="PAZ_dom"/>
</dbReference>
<keyword evidence="5" id="KW-0396">Initiation factor</keyword>
<evidence type="ECO:0000259" key="4">
    <source>
        <dbReference type="PROSITE" id="PS50822"/>
    </source>
</evidence>
<dbReference type="GO" id="GO:0003743">
    <property type="term" value="F:translation initiation factor activity"/>
    <property type="evidence" value="ECO:0007669"/>
    <property type="project" value="UniProtKB-KW"/>
</dbReference>
<gene>
    <name evidence="5" type="ORF">BpHYR1_021050</name>
</gene>
<dbReference type="CDD" id="cd02846">
    <property type="entry name" value="PAZ_argonaute_like"/>
    <property type="match status" value="1"/>
</dbReference>
<dbReference type="Pfam" id="PF16486">
    <property type="entry name" value="ArgoN"/>
    <property type="match status" value="1"/>
</dbReference>
<dbReference type="PANTHER" id="PTHR22891">
    <property type="entry name" value="EUKARYOTIC TRANSLATION INITIATION FACTOR 2C"/>
    <property type="match status" value="1"/>
</dbReference>
<dbReference type="SMART" id="SM01163">
    <property type="entry name" value="DUF1785"/>
    <property type="match status" value="1"/>
</dbReference>
<dbReference type="Pfam" id="PF16488">
    <property type="entry name" value="ArgoL2"/>
    <property type="match status" value="1"/>
</dbReference>
<dbReference type="Pfam" id="PF02171">
    <property type="entry name" value="Piwi"/>
    <property type="match status" value="1"/>
</dbReference>
<proteinExistence type="inferred from homology"/>
<evidence type="ECO:0000256" key="1">
    <source>
        <dbReference type="RuleBase" id="RU361178"/>
    </source>
</evidence>